<evidence type="ECO:0000313" key="6">
    <source>
        <dbReference type="EMBL" id="GAA4429837.1"/>
    </source>
</evidence>
<feature type="compositionally biased region" description="Polar residues" evidence="4">
    <location>
        <begin position="369"/>
        <end position="378"/>
    </location>
</feature>
<dbReference type="Proteomes" id="UP001500622">
    <property type="component" value="Unassembled WGS sequence"/>
</dbReference>
<evidence type="ECO:0000259" key="5">
    <source>
        <dbReference type="PROSITE" id="PS51000"/>
    </source>
</evidence>
<gene>
    <name evidence="6" type="ORF">GCM10023169_32570</name>
</gene>
<sequence length="378" mass="40927">MLPRARHEYLLRQLELHGSIRASAVADDLGVSQVTVRRDISELDAKGLLAQVHGGALPVRSATSKPSAARTLIGVVVPSATFYYPEVLAGMEAVAPRLRTRLVLGFSNYRPDVERARVERLLALGAEGLVLTPTIDRDQPDDLAAWLESIPVPVVLMERRVDDSRLVRELDSVRTDHMHGALLAVDHFVRLGHRRIALAIFDGTPTARWVRAGYEEAVDHLGLEPGPVAILPNGTEDEEDTAALGRAVDELIESCLERRIHAVLAHSDFHATQIVEIAHLRGLRVPEDLAVISYDDVIAEHAAVPLTAVTPPRRELGRESLRLMAGRVGSPDQPGAPRHVQLLPQLTVRESCGATEATAATAADGKSGASRSSRAPKA</sequence>
<evidence type="ECO:0000256" key="4">
    <source>
        <dbReference type="SAM" id="MobiDB-lite"/>
    </source>
</evidence>
<name>A0ABP8LK00_9MICO</name>
<dbReference type="InterPro" id="IPR028082">
    <property type="entry name" value="Peripla_BP_I"/>
</dbReference>
<dbReference type="Gene3D" id="3.40.50.2300">
    <property type="match status" value="2"/>
</dbReference>
<dbReference type="RefSeq" id="WP_345217440.1">
    <property type="nucleotide sequence ID" value="NZ_BAABGN010000013.1"/>
</dbReference>
<evidence type="ECO:0000256" key="2">
    <source>
        <dbReference type="ARBA" id="ARBA00023125"/>
    </source>
</evidence>
<feature type="region of interest" description="Disordered" evidence="4">
    <location>
        <begin position="355"/>
        <end position="378"/>
    </location>
</feature>
<evidence type="ECO:0000256" key="1">
    <source>
        <dbReference type="ARBA" id="ARBA00023015"/>
    </source>
</evidence>
<dbReference type="InterPro" id="IPR036390">
    <property type="entry name" value="WH_DNA-bd_sf"/>
</dbReference>
<keyword evidence="3" id="KW-0804">Transcription</keyword>
<dbReference type="SMART" id="SM00420">
    <property type="entry name" value="HTH_DEOR"/>
    <property type="match status" value="1"/>
</dbReference>
<dbReference type="SUPFAM" id="SSF46785">
    <property type="entry name" value="Winged helix' DNA-binding domain"/>
    <property type="match status" value="1"/>
</dbReference>
<dbReference type="PANTHER" id="PTHR30146:SF155">
    <property type="entry name" value="ALANINE RACEMASE"/>
    <property type="match status" value="1"/>
</dbReference>
<accession>A0ABP8LK00</accession>
<dbReference type="SUPFAM" id="SSF53822">
    <property type="entry name" value="Periplasmic binding protein-like I"/>
    <property type="match status" value="1"/>
</dbReference>
<evidence type="ECO:0000256" key="3">
    <source>
        <dbReference type="ARBA" id="ARBA00023163"/>
    </source>
</evidence>
<dbReference type="PANTHER" id="PTHR30146">
    <property type="entry name" value="LACI-RELATED TRANSCRIPTIONAL REPRESSOR"/>
    <property type="match status" value="1"/>
</dbReference>
<dbReference type="InterPro" id="IPR046335">
    <property type="entry name" value="LacI/GalR-like_sensor"/>
</dbReference>
<dbReference type="PROSITE" id="PS00894">
    <property type="entry name" value="HTH_DEOR_1"/>
    <property type="match status" value="1"/>
</dbReference>
<dbReference type="PRINTS" id="PR00037">
    <property type="entry name" value="HTHLACR"/>
</dbReference>
<proteinExistence type="predicted"/>
<keyword evidence="7" id="KW-1185">Reference proteome</keyword>
<comment type="caution">
    <text evidence="6">The sequence shown here is derived from an EMBL/GenBank/DDBJ whole genome shotgun (WGS) entry which is preliminary data.</text>
</comment>
<dbReference type="Pfam" id="PF08220">
    <property type="entry name" value="HTH_DeoR"/>
    <property type="match status" value="1"/>
</dbReference>
<organism evidence="6 7">
    <name type="scientific">Georgenia halophila</name>
    <dbReference type="NCBI Taxonomy" id="620889"/>
    <lineage>
        <taxon>Bacteria</taxon>
        <taxon>Bacillati</taxon>
        <taxon>Actinomycetota</taxon>
        <taxon>Actinomycetes</taxon>
        <taxon>Micrococcales</taxon>
        <taxon>Bogoriellaceae</taxon>
        <taxon>Georgenia</taxon>
    </lineage>
</organism>
<protein>
    <submittedName>
        <fullName evidence="6">Substrate-binding domain-containing protein</fullName>
    </submittedName>
</protein>
<dbReference type="Pfam" id="PF13377">
    <property type="entry name" value="Peripla_BP_3"/>
    <property type="match status" value="1"/>
</dbReference>
<dbReference type="EMBL" id="BAABGN010000013">
    <property type="protein sequence ID" value="GAA4429837.1"/>
    <property type="molecule type" value="Genomic_DNA"/>
</dbReference>
<evidence type="ECO:0000313" key="7">
    <source>
        <dbReference type="Proteomes" id="UP001500622"/>
    </source>
</evidence>
<keyword evidence="2" id="KW-0238">DNA-binding</keyword>
<dbReference type="InterPro" id="IPR018356">
    <property type="entry name" value="Tscrpt_reg_HTH_DeoR_CS"/>
</dbReference>
<dbReference type="CDD" id="cd06267">
    <property type="entry name" value="PBP1_LacI_sugar_binding-like"/>
    <property type="match status" value="1"/>
</dbReference>
<reference evidence="7" key="1">
    <citation type="journal article" date="2019" name="Int. J. Syst. Evol. Microbiol.">
        <title>The Global Catalogue of Microorganisms (GCM) 10K type strain sequencing project: providing services to taxonomists for standard genome sequencing and annotation.</title>
        <authorList>
            <consortium name="The Broad Institute Genomics Platform"/>
            <consortium name="The Broad Institute Genome Sequencing Center for Infectious Disease"/>
            <person name="Wu L."/>
            <person name="Ma J."/>
        </authorList>
    </citation>
    <scope>NUCLEOTIDE SEQUENCE [LARGE SCALE GENOMIC DNA]</scope>
    <source>
        <strain evidence="7">JCM 17810</strain>
    </source>
</reference>
<feature type="domain" description="HTH deoR-type" evidence="5">
    <location>
        <begin position="3"/>
        <end position="58"/>
    </location>
</feature>
<dbReference type="InterPro" id="IPR001034">
    <property type="entry name" value="DeoR_HTH"/>
</dbReference>
<keyword evidence="1" id="KW-0805">Transcription regulation</keyword>
<dbReference type="PROSITE" id="PS51000">
    <property type="entry name" value="HTH_DEOR_2"/>
    <property type="match status" value="1"/>
</dbReference>